<dbReference type="InterPro" id="IPR003692">
    <property type="entry name" value="Hydantoinase_B"/>
</dbReference>
<gene>
    <name evidence="2" type="ORF">E6K72_07845</name>
</gene>
<dbReference type="Pfam" id="PF02538">
    <property type="entry name" value="Hydantoinase_B"/>
    <property type="match status" value="1"/>
</dbReference>
<dbReference type="Proteomes" id="UP000317716">
    <property type="component" value="Unassembled WGS sequence"/>
</dbReference>
<dbReference type="GO" id="GO:0017168">
    <property type="term" value="F:5-oxoprolinase (ATP-hydrolyzing) activity"/>
    <property type="evidence" value="ECO:0007669"/>
    <property type="project" value="TreeGrafter"/>
</dbReference>
<dbReference type="PANTHER" id="PTHR11365">
    <property type="entry name" value="5-OXOPROLINASE RELATED"/>
    <property type="match status" value="1"/>
</dbReference>
<reference evidence="2 3" key="1">
    <citation type="journal article" date="2019" name="Nat. Microbiol.">
        <title>Mediterranean grassland soil C-N compound turnover is dependent on rainfall and depth, and is mediated by genomically divergent microorganisms.</title>
        <authorList>
            <person name="Diamond S."/>
            <person name="Andeer P.F."/>
            <person name="Li Z."/>
            <person name="Crits-Christoph A."/>
            <person name="Burstein D."/>
            <person name="Anantharaman K."/>
            <person name="Lane K.R."/>
            <person name="Thomas B.C."/>
            <person name="Pan C."/>
            <person name="Northen T.R."/>
            <person name="Banfield J.F."/>
        </authorList>
    </citation>
    <scope>NUCLEOTIDE SEQUENCE [LARGE SCALE GENOMIC DNA]</scope>
    <source>
        <strain evidence="2">WS_2</strain>
    </source>
</reference>
<sequence>MKRFGGASLALYQGLFAACAEEMGATLMRTAHSPNIRERLDHSCAVFDGEARLVAQAAHIPVHLGSLPRAVEAALAAGPLGPGDVVLLNDPFAGGTHLPDLTLVSPVFLGRGRRPDFLVASRAHHADVGGASPGSMPLAREVYEEGLRLPPVFLVRGGRRQDDVLRIVLANVRTPAERAADLDAQLGAQTTGALRLASLAQRRGRGELAAAAVALMDHAERCVRAALRALPRGAYRFEDFLDDDGLGSGPVRIAVRLTPDGDRLTVDFSGSSPQVRGPVNAVEAVTRAATTYAVRCVLGGDFPVNDGAFRPISVIAPAGTVVHAVPPAAVGAGNVETSQRIVDAVLGAFARALPDRVPAASSGTMNNLLSTMNNLLIGGADPRTREPFAYYETLAGGHGAGPGWNGASAMQAHMTNTRNTPVEALEHAYPLRVIATAIRRGSGGRGRWRGGDGVVRTIELLAPARVTVISERRARGPY</sequence>
<dbReference type="PANTHER" id="PTHR11365:SF23">
    <property type="entry name" value="HYPOTHETICAL 5-OXOPROLINASE (EUROFUNG)-RELATED"/>
    <property type="match status" value="1"/>
</dbReference>
<dbReference type="EMBL" id="VBOS01000273">
    <property type="protein sequence ID" value="TMQ54330.1"/>
    <property type="molecule type" value="Genomic_DNA"/>
</dbReference>
<dbReference type="PROSITE" id="PS51257">
    <property type="entry name" value="PROKAR_LIPOPROTEIN"/>
    <property type="match status" value="1"/>
</dbReference>
<proteinExistence type="predicted"/>
<feature type="non-terminal residue" evidence="2">
    <location>
        <position position="478"/>
    </location>
</feature>
<name>A0A538SSG6_UNCEI</name>
<protein>
    <submittedName>
        <fullName evidence="2">Hydantoinase B/oxoprolinase family protein</fullName>
    </submittedName>
</protein>
<evidence type="ECO:0000313" key="2">
    <source>
        <dbReference type="EMBL" id="TMQ54330.1"/>
    </source>
</evidence>
<accession>A0A538SSG6</accession>
<organism evidence="2 3">
    <name type="scientific">Eiseniibacteriota bacterium</name>
    <dbReference type="NCBI Taxonomy" id="2212470"/>
    <lineage>
        <taxon>Bacteria</taxon>
        <taxon>Candidatus Eiseniibacteriota</taxon>
    </lineage>
</organism>
<dbReference type="GO" id="GO:0006749">
    <property type="term" value="P:glutathione metabolic process"/>
    <property type="evidence" value="ECO:0007669"/>
    <property type="project" value="TreeGrafter"/>
</dbReference>
<feature type="domain" description="Hydantoinase B/oxoprolinase" evidence="1">
    <location>
        <begin position="9"/>
        <end position="478"/>
    </location>
</feature>
<dbReference type="InterPro" id="IPR045079">
    <property type="entry name" value="Oxoprolinase-like"/>
</dbReference>
<evidence type="ECO:0000259" key="1">
    <source>
        <dbReference type="Pfam" id="PF02538"/>
    </source>
</evidence>
<dbReference type="AlphaFoldDB" id="A0A538SSG6"/>
<comment type="caution">
    <text evidence="2">The sequence shown here is derived from an EMBL/GenBank/DDBJ whole genome shotgun (WGS) entry which is preliminary data.</text>
</comment>
<dbReference type="GO" id="GO:0005829">
    <property type="term" value="C:cytosol"/>
    <property type="evidence" value="ECO:0007669"/>
    <property type="project" value="TreeGrafter"/>
</dbReference>
<evidence type="ECO:0000313" key="3">
    <source>
        <dbReference type="Proteomes" id="UP000317716"/>
    </source>
</evidence>